<evidence type="ECO:0000259" key="3">
    <source>
        <dbReference type="Pfam" id="PF13863"/>
    </source>
</evidence>
<proteinExistence type="predicted"/>
<evidence type="ECO:0000313" key="4">
    <source>
        <dbReference type="Proteomes" id="UP000504635"/>
    </source>
</evidence>
<sequence>MDTLRESIATGDYTLDGYKVLPESKVKYSGSKCKLNFDVKHPEQYVSQIAESKDFSRLTQQSSTNEILSTNSNMTINLASLQLKLYKTGEILRALRRRKSRHYDTIAEQWEKLEEDEEKLRDNFILFNNFTKENNEKRLRSEKKIRENTELIQSRQDEINAYSKLIDKIDTVHKEILKRLRRGRVYEDFLTNVIECYPEFCTICDVVRRYIALIETKMFLSTRLRNAMDTLEQAHEFMMKLIEEKNFIIMGLNNQIANLQARYENANIKALESETLVTQIKNNAVKQMAEIDMVKNSIWNVYVHMAASKKHPIKIKKEKVEEQIMYLNRTLTELAKINRMIKKKVVKGR</sequence>
<keyword evidence="4" id="KW-1185">Reference proteome</keyword>
<dbReference type="PANTHER" id="PTHR21683">
    <property type="entry name" value="COILED-COIL DOMAIN-CONTAINING PROTEIN 42 LIKE-2-LIKE-RELATED"/>
    <property type="match status" value="1"/>
</dbReference>
<dbReference type="OrthoDB" id="10264298at2759"/>
<dbReference type="Pfam" id="PF13863">
    <property type="entry name" value="DUF4200"/>
    <property type="match status" value="1"/>
</dbReference>
<dbReference type="RefSeq" id="XP_030747558.1">
    <property type="nucleotide sequence ID" value="XM_030891698.1"/>
</dbReference>
<evidence type="ECO:0000256" key="2">
    <source>
        <dbReference type="SAM" id="Coils"/>
    </source>
</evidence>
<dbReference type="InterPro" id="IPR051147">
    <property type="entry name" value="CFAP_domain-containing"/>
</dbReference>
<accession>A0A6J2X8J6</accession>
<evidence type="ECO:0000313" key="5">
    <source>
        <dbReference type="RefSeq" id="XP_030747558.1"/>
    </source>
</evidence>
<name>A0A6J2X8J6_SITOR</name>
<protein>
    <submittedName>
        <fullName evidence="5">Coiled-coil domain-containing protein 42 like-2-like isoform X1</fullName>
    </submittedName>
</protein>
<gene>
    <name evidence="5" type="primary">LOC115876029</name>
</gene>
<organism evidence="4 5">
    <name type="scientific">Sitophilus oryzae</name>
    <name type="common">Rice weevil</name>
    <name type="synonym">Curculio oryzae</name>
    <dbReference type="NCBI Taxonomy" id="7048"/>
    <lineage>
        <taxon>Eukaryota</taxon>
        <taxon>Metazoa</taxon>
        <taxon>Ecdysozoa</taxon>
        <taxon>Arthropoda</taxon>
        <taxon>Hexapoda</taxon>
        <taxon>Insecta</taxon>
        <taxon>Pterygota</taxon>
        <taxon>Neoptera</taxon>
        <taxon>Endopterygota</taxon>
        <taxon>Coleoptera</taxon>
        <taxon>Polyphaga</taxon>
        <taxon>Cucujiformia</taxon>
        <taxon>Curculionidae</taxon>
        <taxon>Dryophthorinae</taxon>
        <taxon>Sitophilus</taxon>
    </lineage>
</organism>
<reference evidence="5" key="1">
    <citation type="submission" date="2025-08" db="UniProtKB">
        <authorList>
            <consortium name="RefSeq"/>
        </authorList>
    </citation>
    <scope>IDENTIFICATION</scope>
    <source>
        <tissue evidence="5">Gonads</tissue>
    </source>
</reference>
<dbReference type="Proteomes" id="UP000504635">
    <property type="component" value="Unplaced"/>
</dbReference>
<keyword evidence="1 2" id="KW-0175">Coiled coil</keyword>
<feature type="coiled-coil region" evidence="2">
    <location>
        <begin position="249"/>
        <end position="276"/>
    </location>
</feature>
<feature type="domain" description="DUF4200" evidence="3">
    <location>
        <begin position="87"/>
        <end position="195"/>
    </location>
</feature>
<evidence type="ECO:0000256" key="1">
    <source>
        <dbReference type="ARBA" id="ARBA00023054"/>
    </source>
</evidence>
<dbReference type="GeneID" id="115876029"/>
<dbReference type="KEGG" id="soy:115876029"/>
<dbReference type="GO" id="GO:0005856">
    <property type="term" value="C:cytoskeleton"/>
    <property type="evidence" value="ECO:0007669"/>
    <property type="project" value="UniProtKB-ARBA"/>
</dbReference>
<dbReference type="PANTHER" id="PTHR21683:SF2">
    <property type="entry name" value="COILED-COIL DOMAIN-CONTAINING PROTEIN 42 LIKE-2-LIKE"/>
    <property type="match status" value="1"/>
</dbReference>
<dbReference type="InterPro" id="IPR025252">
    <property type="entry name" value="DUF4200"/>
</dbReference>
<dbReference type="AlphaFoldDB" id="A0A6J2X8J6"/>
<dbReference type="InParanoid" id="A0A6J2X8J6"/>